<name>A0A2H4J8N7_9CAUD</name>
<keyword evidence="2" id="KW-1185">Reference proteome</keyword>
<accession>A0A2H4J8N7</accession>
<reference evidence="1 2" key="1">
    <citation type="submission" date="2017-06" db="EMBL/GenBank/DDBJ databases">
        <title>Novel phages from South African skin metaviromes.</title>
        <authorList>
            <person name="van Zyl L.J."/>
            <person name="Abrahams Y."/>
            <person name="Stander E.A."/>
            <person name="Kirby B.M."/>
            <person name="Clavaud C."/>
            <person name="Farcet C."/>
            <person name="Breton L."/>
            <person name="Trindade M.I."/>
        </authorList>
    </citation>
    <scope>NUCLEOTIDE SEQUENCE [LARGE SCALE GENOMIC DNA]</scope>
</reference>
<evidence type="ECO:0008006" key="3">
    <source>
        <dbReference type="Google" id="ProtNLM"/>
    </source>
</evidence>
<dbReference type="EMBL" id="MF417929">
    <property type="protein sequence ID" value="ASN71634.1"/>
    <property type="molecule type" value="Genomic_DNA"/>
</dbReference>
<protein>
    <recommendedName>
        <fullName evidence="3">Phage tail protein</fullName>
    </recommendedName>
</protein>
<evidence type="ECO:0000313" key="1">
    <source>
        <dbReference type="EMBL" id="ASN71634.1"/>
    </source>
</evidence>
<proteinExistence type="predicted"/>
<sequence length="131" mass="14833">MKALIPLKSYLSEKIPTLSADKCHLLIVNGTQAKGYLEYTARLLFLDFRGDPIEVIMLIRNWLKAHNLNLDSTGQDVLLSFSSEVIDTDTFDLEIDFPQRDKVVMNENGPHICPQMVWSDKHGKFIPAGSE</sequence>
<dbReference type="Proteomes" id="UP000887440">
    <property type="component" value="Segment"/>
</dbReference>
<organism evidence="1 2">
    <name type="scientific">Uncultured Caudovirales phage clone 2F_1</name>
    <dbReference type="NCBI Taxonomy" id="2992576"/>
    <lineage>
        <taxon>Viruses</taxon>
        <taxon>Duplodnaviria</taxon>
        <taxon>Heunggongvirae</taxon>
        <taxon>Uroviricota</taxon>
        <taxon>Caudoviricetes</taxon>
        <taxon>Peduoviridae</taxon>
        <taxon>Bracchivirus</taxon>
        <taxon>Bracchivirus U2F1</taxon>
    </lineage>
</organism>
<gene>
    <name evidence="1" type="ORF">2F1_33</name>
</gene>
<dbReference type="Pfam" id="PF06891">
    <property type="entry name" value="P2_Phage_GpR"/>
    <property type="match status" value="1"/>
</dbReference>
<dbReference type="InterPro" id="IPR009678">
    <property type="entry name" value="Phage_tail_completion_R"/>
</dbReference>
<evidence type="ECO:0000313" key="2">
    <source>
        <dbReference type="Proteomes" id="UP000887440"/>
    </source>
</evidence>